<dbReference type="Proteomes" id="UP000807504">
    <property type="component" value="Unassembled WGS sequence"/>
</dbReference>
<keyword evidence="3" id="KW-1185">Reference proteome</keyword>
<accession>A0A8T0FEI3</accession>
<gene>
    <name evidence="2" type="ORF">HNY73_007419</name>
</gene>
<evidence type="ECO:0000313" key="2">
    <source>
        <dbReference type="EMBL" id="KAF8789486.1"/>
    </source>
</evidence>
<dbReference type="EMBL" id="JABXBU010000012">
    <property type="protein sequence ID" value="KAF8789486.1"/>
    <property type="molecule type" value="Genomic_DNA"/>
</dbReference>
<name>A0A8T0FEI3_ARGBR</name>
<sequence>MVKALKPTDKPLHKNFCVKFQEKLDVNGFENTLVFTDDAMFHLCGKAVISLVIHALLQNKHGQFYEVNRRVVYAMRQIGCGHREASQFMTVMNMPPPPNPVPYNKHMKALLCVVKPLAEETMRLAAYRVRLQNETSKCGVSVDGTWHKRGYSSLNGVVTDLSVDTGEVLGVEILSKDCIGCRKWNKKDKSSVEYQLWKADHICCINYHGSSNNMEPIGTGRIFQRIGDLIDSCQDSETLHNLTDELISIVRKSCKMSIGLNVNLDKNCTLFPGGQ</sequence>
<evidence type="ECO:0000259" key="1">
    <source>
        <dbReference type="Pfam" id="PF20700"/>
    </source>
</evidence>
<reference evidence="2" key="1">
    <citation type="journal article" date="2020" name="bioRxiv">
        <title>Chromosome-level reference genome of the European wasp spider Argiope bruennichi: a resource for studies on range expansion and evolutionary adaptation.</title>
        <authorList>
            <person name="Sheffer M.M."/>
            <person name="Hoppe A."/>
            <person name="Krehenwinkel H."/>
            <person name="Uhl G."/>
            <person name="Kuss A.W."/>
            <person name="Jensen L."/>
            <person name="Jensen C."/>
            <person name="Gillespie R.G."/>
            <person name="Hoff K.J."/>
            <person name="Prost S."/>
        </authorList>
    </citation>
    <scope>NUCLEOTIDE SEQUENCE</scope>
</reference>
<dbReference type="InterPro" id="IPR049012">
    <property type="entry name" value="Mutator_transp_dom"/>
</dbReference>
<evidence type="ECO:0000313" key="3">
    <source>
        <dbReference type="Proteomes" id="UP000807504"/>
    </source>
</evidence>
<dbReference type="AlphaFoldDB" id="A0A8T0FEI3"/>
<feature type="domain" description="Mutator-like transposase" evidence="1">
    <location>
        <begin position="62"/>
        <end position="226"/>
    </location>
</feature>
<organism evidence="2 3">
    <name type="scientific">Argiope bruennichi</name>
    <name type="common">Wasp spider</name>
    <name type="synonym">Aranea bruennichi</name>
    <dbReference type="NCBI Taxonomy" id="94029"/>
    <lineage>
        <taxon>Eukaryota</taxon>
        <taxon>Metazoa</taxon>
        <taxon>Ecdysozoa</taxon>
        <taxon>Arthropoda</taxon>
        <taxon>Chelicerata</taxon>
        <taxon>Arachnida</taxon>
        <taxon>Araneae</taxon>
        <taxon>Araneomorphae</taxon>
        <taxon>Entelegynae</taxon>
        <taxon>Araneoidea</taxon>
        <taxon>Araneidae</taxon>
        <taxon>Argiope</taxon>
    </lineage>
</organism>
<comment type="caution">
    <text evidence="2">The sequence shown here is derived from an EMBL/GenBank/DDBJ whole genome shotgun (WGS) entry which is preliminary data.</text>
</comment>
<protein>
    <recommendedName>
        <fullName evidence="1">Mutator-like transposase domain-containing protein</fullName>
    </recommendedName>
</protein>
<dbReference type="Pfam" id="PF20700">
    <property type="entry name" value="Mutator"/>
    <property type="match status" value="1"/>
</dbReference>
<reference evidence="2" key="2">
    <citation type="submission" date="2020-06" db="EMBL/GenBank/DDBJ databases">
        <authorList>
            <person name="Sheffer M."/>
        </authorList>
    </citation>
    <scope>NUCLEOTIDE SEQUENCE</scope>
</reference>
<proteinExistence type="predicted"/>